<dbReference type="PANTHER" id="PTHR46564:SF1">
    <property type="entry name" value="TRANSPOSASE"/>
    <property type="match status" value="1"/>
</dbReference>
<sequence>MDVRGFFAWGNVEGTFTRASFHEVFKTKILPFLNPWPLPRSIVVLDNAKIHMYKELQEMIHETGALLFFLPPYSPDLNPIEVGFSLLKRWIQRHANMAFREDPLAVVRVAMYACTRQKEEVEENLYRHGGYKPNALSITEI</sequence>
<comment type="caution">
    <text evidence="2">The sequence shown here is derived from an EMBL/GenBank/DDBJ whole genome shotgun (WGS) entry which is preliminary data.</text>
</comment>
<evidence type="ECO:0000313" key="3">
    <source>
        <dbReference type="Proteomes" id="UP000429607"/>
    </source>
</evidence>
<accession>A0A6A3IFI7</accession>
<feature type="domain" description="Tc1-like transposase DDE" evidence="1">
    <location>
        <begin position="2"/>
        <end position="100"/>
    </location>
</feature>
<evidence type="ECO:0000259" key="1">
    <source>
        <dbReference type="Pfam" id="PF13358"/>
    </source>
</evidence>
<dbReference type="AlphaFoldDB" id="A0A6A3IFI7"/>
<dbReference type="Pfam" id="PF13358">
    <property type="entry name" value="DDE_3"/>
    <property type="match status" value="1"/>
</dbReference>
<dbReference type="GO" id="GO:0003676">
    <property type="term" value="F:nucleic acid binding"/>
    <property type="evidence" value="ECO:0007669"/>
    <property type="project" value="InterPro"/>
</dbReference>
<protein>
    <recommendedName>
        <fullName evidence="1">Tc1-like transposase DDE domain-containing protein</fullName>
    </recommendedName>
</protein>
<gene>
    <name evidence="2" type="ORF">PR001_g24603</name>
</gene>
<dbReference type="PANTHER" id="PTHR46564">
    <property type="entry name" value="TRANSPOSASE"/>
    <property type="match status" value="1"/>
</dbReference>
<dbReference type="InterPro" id="IPR036397">
    <property type="entry name" value="RNaseH_sf"/>
</dbReference>
<evidence type="ECO:0000313" key="2">
    <source>
        <dbReference type="EMBL" id="KAE8979265.1"/>
    </source>
</evidence>
<dbReference type="SUPFAM" id="SSF53098">
    <property type="entry name" value="Ribonuclease H-like"/>
    <property type="match status" value="1"/>
</dbReference>
<dbReference type="InterPro" id="IPR038717">
    <property type="entry name" value="Tc1-like_DDE_dom"/>
</dbReference>
<dbReference type="Proteomes" id="UP000429607">
    <property type="component" value="Unassembled WGS sequence"/>
</dbReference>
<organism evidence="2 3">
    <name type="scientific">Phytophthora rubi</name>
    <dbReference type="NCBI Taxonomy" id="129364"/>
    <lineage>
        <taxon>Eukaryota</taxon>
        <taxon>Sar</taxon>
        <taxon>Stramenopiles</taxon>
        <taxon>Oomycota</taxon>
        <taxon>Peronosporomycetes</taxon>
        <taxon>Peronosporales</taxon>
        <taxon>Peronosporaceae</taxon>
        <taxon>Phytophthora</taxon>
    </lineage>
</organism>
<proteinExistence type="predicted"/>
<dbReference type="InterPro" id="IPR012337">
    <property type="entry name" value="RNaseH-like_sf"/>
</dbReference>
<reference evidence="2 3" key="1">
    <citation type="submission" date="2018-09" db="EMBL/GenBank/DDBJ databases">
        <title>Genomic investigation of the strawberry pathogen Phytophthora fragariae indicates pathogenicity is determined by transcriptional variation in three key races.</title>
        <authorList>
            <person name="Adams T.M."/>
            <person name="Armitage A.D."/>
            <person name="Sobczyk M.K."/>
            <person name="Bates H.J."/>
            <person name="Dunwell J.M."/>
            <person name="Nellist C.F."/>
            <person name="Harrison R.J."/>
        </authorList>
    </citation>
    <scope>NUCLEOTIDE SEQUENCE [LARGE SCALE GENOMIC DNA]</scope>
    <source>
        <strain evidence="2 3">SCRP249</strain>
    </source>
</reference>
<dbReference type="Gene3D" id="3.30.420.10">
    <property type="entry name" value="Ribonuclease H-like superfamily/Ribonuclease H"/>
    <property type="match status" value="1"/>
</dbReference>
<name>A0A6A3IFI7_9STRA</name>
<dbReference type="EMBL" id="QXFV01003172">
    <property type="protein sequence ID" value="KAE8979265.1"/>
    <property type="molecule type" value="Genomic_DNA"/>
</dbReference>